<dbReference type="RefSeq" id="WP_069325528.1">
    <property type="nucleotide sequence ID" value="NZ_MDER01000001.1"/>
</dbReference>
<evidence type="ECO:0000256" key="2">
    <source>
        <dbReference type="ARBA" id="ARBA00009638"/>
    </source>
</evidence>
<name>A0A1E3L9V0_9BACL</name>
<evidence type="ECO:0000256" key="11">
    <source>
        <dbReference type="SAM" id="MobiDB-lite"/>
    </source>
</evidence>
<dbReference type="Pfam" id="PF01926">
    <property type="entry name" value="MMR_HSR1"/>
    <property type="match status" value="1"/>
</dbReference>
<dbReference type="CDD" id="cd01876">
    <property type="entry name" value="YihA_EngB"/>
    <property type="match status" value="1"/>
</dbReference>
<dbReference type="GO" id="GO:0046872">
    <property type="term" value="F:metal ion binding"/>
    <property type="evidence" value="ECO:0007669"/>
    <property type="project" value="UniProtKB-KW"/>
</dbReference>
<evidence type="ECO:0000259" key="12">
    <source>
        <dbReference type="PROSITE" id="PS51706"/>
    </source>
</evidence>
<dbReference type="GO" id="GO:0005525">
    <property type="term" value="F:GTP binding"/>
    <property type="evidence" value="ECO:0007669"/>
    <property type="project" value="UniProtKB-UniRule"/>
</dbReference>
<evidence type="ECO:0000256" key="3">
    <source>
        <dbReference type="ARBA" id="ARBA00022618"/>
    </source>
</evidence>
<dbReference type="InterPro" id="IPR030393">
    <property type="entry name" value="G_ENGB_dom"/>
</dbReference>
<dbReference type="InterPro" id="IPR019987">
    <property type="entry name" value="GTP-bd_ribosome_bio_YsxC"/>
</dbReference>
<dbReference type="AlphaFoldDB" id="A0A1E3L9V0"/>
<dbReference type="STRING" id="1886670.PTI45_00033"/>
<reference evidence="13 14" key="1">
    <citation type="submission" date="2016-08" db="EMBL/GenBank/DDBJ databases">
        <title>Genome sequencing of Paenibacillus sp. TI45-13ar, isolated from Korean traditional nuruk.</title>
        <authorList>
            <person name="Kim S.-J."/>
        </authorList>
    </citation>
    <scope>NUCLEOTIDE SEQUENCE [LARGE SCALE GENOMIC DNA]</scope>
    <source>
        <strain evidence="13 14">TI45-13ar</strain>
    </source>
</reference>
<dbReference type="HAMAP" id="MF_00321">
    <property type="entry name" value="GTPase_EngB"/>
    <property type="match status" value="1"/>
</dbReference>
<dbReference type="InterPro" id="IPR027417">
    <property type="entry name" value="P-loop_NTPase"/>
</dbReference>
<organism evidence="13 14">
    <name type="scientific">Paenibacillus nuruki</name>
    <dbReference type="NCBI Taxonomy" id="1886670"/>
    <lineage>
        <taxon>Bacteria</taxon>
        <taxon>Bacillati</taxon>
        <taxon>Bacillota</taxon>
        <taxon>Bacilli</taxon>
        <taxon>Bacillales</taxon>
        <taxon>Paenibacillaceae</taxon>
        <taxon>Paenibacillus</taxon>
    </lineage>
</organism>
<feature type="compositionally biased region" description="Basic and acidic residues" evidence="11">
    <location>
        <begin position="213"/>
        <end position="229"/>
    </location>
</feature>
<evidence type="ECO:0000256" key="9">
    <source>
        <dbReference type="ARBA" id="ARBA00023306"/>
    </source>
</evidence>
<keyword evidence="4" id="KW-0479">Metal-binding</keyword>
<dbReference type="EMBL" id="MDER01000001">
    <property type="protein sequence ID" value="ODP30526.1"/>
    <property type="molecule type" value="Genomic_DNA"/>
</dbReference>
<comment type="caution">
    <text evidence="13">The sequence shown here is derived from an EMBL/GenBank/DDBJ whole genome shotgun (WGS) entry which is preliminary data.</text>
</comment>
<dbReference type="FunFam" id="3.40.50.300:FF:000098">
    <property type="entry name" value="Probable GTP-binding protein EngB"/>
    <property type="match status" value="1"/>
</dbReference>
<accession>A0A1E3L9V0</accession>
<keyword evidence="6" id="KW-0460">Magnesium</keyword>
<evidence type="ECO:0000256" key="7">
    <source>
        <dbReference type="ARBA" id="ARBA00023134"/>
    </source>
</evidence>
<sequence>MKVNSAEFIISAVRPNQYPEDGLPEIALAGRSNVGKSSMTNRLISRKNLARTSATPGKTQHLNYYMINESMYFVDFPGYGYAKVSKSQREAWGKMIEKYLLERETLRMVVLVIDLRHPPSKDDVIMYEWLKYYERDVCIVATKADKIPRSKWDKHVKIVKHGLSFVPEDDFVLFSSETGLGKDELWSVIERYAFALPESEEEEEYAQVENDNEEHQPKTEESEPPHSNQ</sequence>
<gene>
    <name evidence="10" type="primary">engB</name>
    <name evidence="13" type="ORF">PTI45_00033</name>
</gene>
<dbReference type="PANTHER" id="PTHR11649:SF13">
    <property type="entry name" value="ENGB-TYPE G DOMAIN-CONTAINING PROTEIN"/>
    <property type="match status" value="1"/>
</dbReference>
<evidence type="ECO:0000313" key="14">
    <source>
        <dbReference type="Proteomes" id="UP000094578"/>
    </source>
</evidence>
<evidence type="ECO:0000256" key="1">
    <source>
        <dbReference type="ARBA" id="ARBA00001946"/>
    </source>
</evidence>
<comment type="cofactor">
    <cofactor evidence="1">
        <name>Mg(2+)</name>
        <dbReference type="ChEBI" id="CHEBI:18420"/>
    </cofactor>
</comment>
<dbReference type="GO" id="GO:0005829">
    <property type="term" value="C:cytosol"/>
    <property type="evidence" value="ECO:0007669"/>
    <property type="project" value="TreeGrafter"/>
</dbReference>
<dbReference type="SUPFAM" id="SSF52540">
    <property type="entry name" value="P-loop containing nucleoside triphosphate hydrolases"/>
    <property type="match status" value="1"/>
</dbReference>
<evidence type="ECO:0000256" key="4">
    <source>
        <dbReference type="ARBA" id="ARBA00022723"/>
    </source>
</evidence>
<feature type="compositionally biased region" description="Acidic residues" evidence="11">
    <location>
        <begin position="198"/>
        <end position="212"/>
    </location>
</feature>
<comment type="function">
    <text evidence="10">Necessary for normal cell division and for the maintenance of normal septation.</text>
</comment>
<keyword evidence="5 10" id="KW-0547">Nucleotide-binding</keyword>
<evidence type="ECO:0000256" key="5">
    <source>
        <dbReference type="ARBA" id="ARBA00022741"/>
    </source>
</evidence>
<dbReference type="Proteomes" id="UP000094578">
    <property type="component" value="Unassembled WGS sequence"/>
</dbReference>
<keyword evidence="14" id="KW-1185">Reference proteome</keyword>
<keyword evidence="8 10" id="KW-0717">Septation</keyword>
<dbReference type="Gene3D" id="3.40.50.300">
    <property type="entry name" value="P-loop containing nucleotide triphosphate hydrolases"/>
    <property type="match status" value="1"/>
</dbReference>
<evidence type="ECO:0000256" key="6">
    <source>
        <dbReference type="ARBA" id="ARBA00022842"/>
    </source>
</evidence>
<dbReference type="NCBIfam" id="TIGR03598">
    <property type="entry name" value="GTPase_YsxC"/>
    <property type="match status" value="1"/>
</dbReference>
<feature type="domain" description="EngB-type G" evidence="12">
    <location>
        <begin position="22"/>
        <end position="195"/>
    </location>
</feature>
<dbReference type="InterPro" id="IPR006073">
    <property type="entry name" value="GTP-bd"/>
</dbReference>
<protein>
    <recommendedName>
        <fullName evidence="10">Probable GTP-binding protein EngB</fullName>
    </recommendedName>
</protein>
<dbReference type="GO" id="GO:0000917">
    <property type="term" value="P:division septum assembly"/>
    <property type="evidence" value="ECO:0007669"/>
    <property type="project" value="UniProtKB-KW"/>
</dbReference>
<feature type="region of interest" description="Disordered" evidence="11">
    <location>
        <begin position="198"/>
        <end position="229"/>
    </location>
</feature>
<dbReference type="PANTHER" id="PTHR11649">
    <property type="entry name" value="MSS1/TRME-RELATED GTP-BINDING PROTEIN"/>
    <property type="match status" value="1"/>
</dbReference>
<evidence type="ECO:0000313" key="13">
    <source>
        <dbReference type="EMBL" id="ODP30526.1"/>
    </source>
</evidence>
<dbReference type="PROSITE" id="PS51706">
    <property type="entry name" value="G_ENGB"/>
    <property type="match status" value="1"/>
</dbReference>
<proteinExistence type="inferred from homology"/>
<keyword evidence="7 10" id="KW-0342">GTP-binding</keyword>
<evidence type="ECO:0000256" key="8">
    <source>
        <dbReference type="ARBA" id="ARBA00023210"/>
    </source>
</evidence>
<evidence type="ECO:0000256" key="10">
    <source>
        <dbReference type="HAMAP-Rule" id="MF_00321"/>
    </source>
</evidence>
<keyword evidence="9 10" id="KW-0131">Cell cycle</keyword>
<keyword evidence="3 10" id="KW-0132">Cell division</keyword>
<comment type="similarity">
    <text evidence="2 10">Belongs to the TRAFAC class TrmE-Era-EngA-EngB-Septin-like GTPase superfamily. EngB GTPase family.</text>
</comment>
<dbReference type="PATRIC" id="fig|1886670.3.peg.33"/>